<dbReference type="PANTHER" id="PTHR33116">
    <property type="entry name" value="REVERSE TRANSCRIPTASE ZINC-BINDING DOMAIN-CONTAINING PROTEIN-RELATED-RELATED"/>
    <property type="match status" value="1"/>
</dbReference>
<reference evidence="1 2" key="1">
    <citation type="journal article" date="2018" name="Front. Plant Sci.">
        <title>Red Clover (Trifolium pratense) and Zigzag Clover (T. medium) - A Picture of Genomic Similarities and Differences.</title>
        <authorList>
            <person name="Dluhosova J."/>
            <person name="Istvanek J."/>
            <person name="Nedelnik J."/>
            <person name="Repkova J."/>
        </authorList>
    </citation>
    <scope>NUCLEOTIDE SEQUENCE [LARGE SCALE GENOMIC DNA]</scope>
    <source>
        <strain evidence="2">cv. 10/8</strain>
        <tissue evidence="1">Leaf</tissue>
    </source>
</reference>
<dbReference type="EMBL" id="LXQA010197928">
    <property type="protein sequence ID" value="MCI32701.1"/>
    <property type="molecule type" value="Genomic_DNA"/>
</dbReference>
<dbReference type="AlphaFoldDB" id="A0A392R7Z7"/>
<name>A0A392R7Z7_9FABA</name>
<evidence type="ECO:0000313" key="1">
    <source>
        <dbReference type="EMBL" id="MCI32701.1"/>
    </source>
</evidence>
<dbReference type="Proteomes" id="UP000265520">
    <property type="component" value="Unassembled WGS sequence"/>
</dbReference>
<proteinExistence type="predicted"/>
<comment type="caution">
    <text evidence="1">The sequence shown here is derived from an EMBL/GenBank/DDBJ whole genome shotgun (WGS) entry which is preliminary data.</text>
</comment>
<dbReference type="PANTHER" id="PTHR33116:SF78">
    <property type="entry name" value="OS12G0587133 PROTEIN"/>
    <property type="match status" value="1"/>
</dbReference>
<accession>A0A392R7Z7</accession>
<sequence>MFYGRVRKQDFNVVYDRVTAKLASWKSRLLNRPGRVVLANSVISSLPSYHMQINWMPQSVCEDLDKTVRRFIWKGAGDKGMHLVSWNKITQPRKYGGLGVRCARTQNVALLGKLIWEILQSPDKLW</sequence>
<keyword evidence="1" id="KW-0695">RNA-directed DNA polymerase</keyword>
<dbReference type="GO" id="GO:0003964">
    <property type="term" value="F:RNA-directed DNA polymerase activity"/>
    <property type="evidence" value="ECO:0007669"/>
    <property type="project" value="UniProtKB-KW"/>
</dbReference>
<protein>
    <submittedName>
        <fullName evidence="1">RNA-directed DNA polymerase (Reverse transcriptase)</fullName>
    </submittedName>
</protein>
<keyword evidence="1" id="KW-0548">Nucleotidyltransferase</keyword>
<keyword evidence="1" id="KW-0808">Transferase</keyword>
<feature type="non-terminal residue" evidence="1">
    <location>
        <position position="126"/>
    </location>
</feature>
<keyword evidence="2" id="KW-1185">Reference proteome</keyword>
<organism evidence="1 2">
    <name type="scientific">Trifolium medium</name>
    <dbReference type="NCBI Taxonomy" id="97028"/>
    <lineage>
        <taxon>Eukaryota</taxon>
        <taxon>Viridiplantae</taxon>
        <taxon>Streptophyta</taxon>
        <taxon>Embryophyta</taxon>
        <taxon>Tracheophyta</taxon>
        <taxon>Spermatophyta</taxon>
        <taxon>Magnoliopsida</taxon>
        <taxon>eudicotyledons</taxon>
        <taxon>Gunneridae</taxon>
        <taxon>Pentapetalae</taxon>
        <taxon>rosids</taxon>
        <taxon>fabids</taxon>
        <taxon>Fabales</taxon>
        <taxon>Fabaceae</taxon>
        <taxon>Papilionoideae</taxon>
        <taxon>50 kb inversion clade</taxon>
        <taxon>NPAAA clade</taxon>
        <taxon>Hologalegina</taxon>
        <taxon>IRL clade</taxon>
        <taxon>Trifolieae</taxon>
        <taxon>Trifolium</taxon>
    </lineage>
</organism>
<evidence type="ECO:0000313" key="2">
    <source>
        <dbReference type="Proteomes" id="UP000265520"/>
    </source>
</evidence>